<dbReference type="AlphaFoldDB" id="A0A8J3QQX1"/>
<dbReference type="EMBL" id="BONZ01000017">
    <property type="protein sequence ID" value="GIH13838.1"/>
    <property type="molecule type" value="Genomic_DNA"/>
</dbReference>
<gene>
    <name evidence="1" type="ORF">Raf01_20100</name>
</gene>
<organism evidence="1 2">
    <name type="scientific">Rugosimonospora africana</name>
    <dbReference type="NCBI Taxonomy" id="556532"/>
    <lineage>
        <taxon>Bacteria</taxon>
        <taxon>Bacillati</taxon>
        <taxon>Actinomycetota</taxon>
        <taxon>Actinomycetes</taxon>
        <taxon>Micromonosporales</taxon>
        <taxon>Micromonosporaceae</taxon>
        <taxon>Rugosimonospora</taxon>
    </lineage>
</organism>
<accession>A0A8J3QQX1</accession>
<sequence>MRAALRGERDAGDLEALRAAGNWVYAELGKAEQTRSQLLADGRNLWTAPPATGGYLVACWNAFYLHSLGASLLDADYATDPRTVGYVPPVTFEQAWSWFAAAEGWLSHARQAESNPDYNLAHLVMLPADLPAWAGPDPCPLAHLRALMTAIPPVRAQVELALFDLEKHAQSESQRHTVNTVRQQAAEAAAAADYAQTLSASATTPRLRSLTQAHIRRSAGIWFKVGQFAAMPSLVGARSAKTIASRIDPQVLPGGSRFDPWCLTDPDSRAQWQSDPQAREAIAAMWEADPDPAHTLTIHAQIQAALASGAIVPVTGDTMASHFYSCPWYPMYQVRRRVKINGERLSVPQRFTLDVGLRPPNRGGKFVRRIVRGPFASTYEVDYGANRRR</sequence>
<keyword evidence="2" id="KW-1185">Reference proteome</keyword>
<comment type="caution">
    <text evidence="1">The sequence shown here is derived from an EMBL/GenBank/DDBJ whole genome shotgun (WGS) entry which is preliminary data.</text>
</comment>
<proteinExistence type="predicted"/>
<dbReference type="Proteomes" id="UP000642748">
    <property type="component" value="Unassembled WGS sequence"/>
</dbReference>
<evidence type="ECO:0000313" key="2">
    <source>
        <dbReference type="Proteomes" id="UP000642748"/>
    </source>
</evidence>
<protein>
    <submittedName>
        <fullName evidence="1">Uncharacterized protein</fullName>
    </submittedName>
</protein>
<evidence type="ECO:0000313" key="1">
    <source>
        <dbReference type="EMBL" id="GIH13838.1"/>
    </source>
</evidence>
<name>A0A8J3QQX1_9ACTN</name>
<reference evidence="1" key="1">
    <citation type="submission" date="2021-01" db="EMBL/GenBank/DDBJ databases">
        <title>Whole genome shotgun sequence of Rugosimonospora africana NBRC 104875.</title>
        <authorList>
            <person name="Komaki H."/>
            <person name="Tamura T."/>
        </authorList>
    </citation>
    <scope>NUCLEOTIDE SEQUENCE</scope>
    <source>
        <strain evidence="1">NBRC 104875</strain>
    </source>
</reference>